<evidence type="ECO:0000256" key="1">
    <source>
        <dbReference type="SAM" id="Coils"/>
    </source>
</evidence>
<gene>
    <name evidence="3" type="ORF">BJL90_16405</name>
    <name evidence="4" type="ORF">CLFO_22310</name>
</gene>
<name>A0AAC9RIR9_9CLOT</name>
<keyword evidence="2" id="KW-0812">Transmembrane</keyword>
<dbReference type="RefSeq" id="WP_070970457.1">
    <property type="nucleotide sequence ID" value="NZ_CP020559.1"/>
</dbReference>
<dbReference type="EMBL" id="CP017603">
    <property type="protein sequence ID" value="AOY77290.1"/>
    <property type="molecule type" value="Genomic_DNA"/>
</dbReference>
<keyword evidence="2" id="KW-0472">Membrane</keyword>
<dbReference type="AlphaFoldDB" id="A0AAC9RIR9"/>
<proteinExistence type="predicted"/>
<keyword evidence="5" id="KW-1185">Reference proteome</keyword>
<dbReference type="Proteomes" id="UP000177894">
    <property type="component" value="Chromosome"/>
</dbReference>
<reference evidence="4 6" key="2">
    <citation type="submission" date="2017-03" db="EMBL/GenBank/DDBJ databases">
        <title>Complete sequence of Clostridium formicaceticum DSM 92.</title>
        <authorList>
            <person name="Poehlein A."/>
            <person name="Karl M."/>
            <person name="Bengelsdorf F.R."/>
            <person name="Duerre P."/>
            <person name="Daniel R."/>
        </authorList>
    </citation>
    <scope>NUCLEOTIDE SEQUENCE [LARGE SCALE GENOMIC DNA]</scope>
    <source>
        <strain evidence="4 6">DSM 92</strain>
    </source>
</reference>
<feature type="transmembrane region" description="Helical" evidence="2">
    <location>
        <begin position="6"/>
        <end position="27"/>
    </location>
</feature>
<dbReference type="EMBL" id="CP020559">
    <property type="protein sequence ID" value="ARE87831.1"/>
    <property type="molecule type" value="Genomic_DNA"/>
</dbReference>
<evidence type="ECO:0000256" key="2">
    <source>
        <dbReference type="SAM" id="Phobius"/>
    </source>
</evidence>
<evidence type="ECO:0000313" key="5">
    <source>
        <dbReference type="Proteomes" id="UP000177894"/>
    </source>
</evidence>
<evidence type="ECO:0000313" key="3">
    <source>
        <dbReference type="EMBL" id="AOY77290.1"/>
    </source>
</evidence>
<keyword evidence="1" id="KW-0175">Coiled coil</keyword>
<reference evidence="3 5" key="1">
    <citation type="submission" date="2016-10" db="EMBL/GenBank/DDBJ databases">
        <title>Complete Genome Sequence of Acetogen Clostridium formicoaceticum ATCC 27076.</title>
        <authorList>
            <person name="Bao T."/>
            <person name="Cheng C."/>
            <person name="Zhao J."/>
            <person name="Yang S.-T."/>
            <person name="Wang J."/>
            <person name="Wang M."/>
        </authorList>
    </citation>
    <scope>NUCLEOTIDE SEQUENCE [LARGE SCALE GENOMIC DNA]</scope>
    <source>
        <strain evidence="3 5">ATCC 27076</strain>
    </source>
</reference>
<organism evidence="4 6">
    <name type="scientific">Clostridium formicaceticum</name>
    <dbReference type="NCBI Taxonomy" id="1497"/>
    <lineage>
        <taxon>Bacteria</taxon>
        <taxon>Bacillati</taxon>
        <taxon>Bacillota</taxon>
        <taxon>Clostridia</taxon>
        <taxon>Eubacteriales</taxon>
        <taxon>Clostridiaceae</taxon>
        <taxon>Clostridium</taxon>
    </lineage>
</organism>
<evidence type="ECO:0000313" key="6">
    <source>
        <dbReference type="Proteomes" id="UP000192478"/>
    </source>
</evidence>
<accession>A0AAC9RIR9</accession>
<protein>
    <submittedName>
        <fullName evidence="4">Uncharacterized protein</fullName>
    </submittedName>
</protein>
<keyword evidence="2" id="KW-1133">Transmembrane helix</keyword>
<evidence type="ECO:0000313" key="4">
    <source>
        <dbReference type="EMBL" id="ARE87831.1"/>
    </source>
</evidence>
<dbReference type="Proteomes" id="UP000192478">
    <property type="component" value="Chromosome"/>
</dbReference>
<feature type="coiled-coil region" evidence="1">
    <location>
        <begin position="64"/>
        <end position="91"/>
    </location>
</feature>
<sequence>MKQFSIQSLAIGIGIGMIIAAVINILLTGQPIDSLQNSDPFIEVTRNEKVLQESISRENITQENATREDTMNQLSIELNALENNLIETREKTRVTGRVYGYE</sequence>
<dbReference type="KEGG" id="cfm:BJL90_16405"/>